<dbReference type="PANTHER" id="PTHR24349">
    <property type="entry name" value="SERINE/THREONINE-PROTEIN KINASE"/>
    <property type="match status" value="1"/>
</dbReference>
<feature type="binding site" evidence="6">
    <location>
        <position position="156"/>
    </location>
    <ligand>
        <name>ATP</name>
        <dbReference type="ChEBI" id="CHEBI:30616"/>
    </ligand>
</feature>
<dbReference type="GO" id="GO:0005524">
    <property type="term" value="F:ATP binding"/>
    <property type="evidence" value="ECO:0007669"/>
    <property type="project" value="UniProtKB-UniRule"/>
</dbReference>
<evidence type="ECO:0000256" key="4">
    <source>
        <dbReference type="ARBA" id="ARBA00022777"/>
    </source>
</evidence>
<dbReference type="Gene3D" id="1.10.510.10">
    <property type="entry name" value="Transferase(Phosphotransferase) domain 1"/>
    <property type="match status" value="1"/>
</dbReference>
<accession>A0A2N1JDI6</accession>
<name>A0A2N1JDI6_9BASI</name>
<dbReference type="STRING" id="2020962.A0A2N1JDI6"/>
<feature type="domain" description="Protein kinase" evidence="8">
    <location>
        <begin position="129"/>
        <end position="417"/>
    </location>
</feature>
<dbReference type="InterPro" id="IPR017441">
    <property type="entry name" value="Protein_kinase_ATP_BS"/>
</dbReference>
<dbReference type="PROSITE" id="PS50011">
    <property type="entry name" value="PROTEIN_KINASE_DOM"/>
    <property type="match status" value="1"/>
</dbReference>
<protein>
    <recommendedName>
        <fullName evidence="8">Protein kinase domain-containing protein</fullName>
    </recommendedName>
</protein>
<evidence type="ECO:0000313" key="9">
    <source>
        <dbReference type="EMBL" id="PKI84615.1"/>
    </source>
</evidence>
<keyword evidence="3 6" id="KW-0547">Nucleotide-binding</keyword>
<evidence type="ECO:0000256" key="1">
    <source>
        <dbReference type="ARBA" id="ARBA00022527"/>
    </source>
</evidence>
<dbReference type="OrthoDB" id="5396786at2759"/>
<dbReference type="GO" id="GO:0004674">
    <property type="term" value="F:protein serine/threonine kinase activity"/>
    <property type="evidence" value="ECO:0007669"/>
    <property type="project" value="UniProtKB-KW"/>
</dbReference>
<feature type="compositionally biased region" description="Basic and acidic residues" evidence="7">
    <location>
        <begin position="37"/>
        <end position="46"/>
    </location>
</feature>
<dbReference type="SUPFAM" id="SSF56112">
    <property type="entry name" value="Protein kinase-like (PK-like)"/>
    <property type="match status" value="1"/>
</dbReference>
<organism evidence="9 10">
    <name type="scientific">Malassezia vespertilionis</name>
    <dbReference type="NCBI Taxonomy" id="2020962"/>
    <lineage>
        <taxon>Eukaryota</taxon>
        <taxon>Fungi</taxon>
        <taxon>Dikarya</taxon>
        <taxon>Basidiomycota</taxon>
        <taxon>Ustilaginomycotina</taxon>
        <taxon>Malasseziomycetes</taxon>
        <taxon>Malasseziales</taxon>
        <taxon>Malasseziaceae</taxon>
        <taxon>Malassezia</taxon>
    </lineage>
</organism>
<dbReference type="InterPro" id="IPR011009">
    <property type="entry name" value="Kinase-like_dom_sf"/>
</dbReference>
<proteinExistence type="predicted"/>
<keyword evidence="2" id="KW-0808">Transferase</keyword>
<evidence type="ECO:0000256" key="6">
    <source>
        <dbReference type="PROSITE-ProRule" id="PRU10141"/>
    </source>
</evidence>
<evidence type="ECO:0000256" key="3">
    <source>
        <dbReference type="ARBA" id="ARBA00022741"/>
    </source>
</evidence>
<evidence type="ECO:0000259" key="8">
    <source>
        <dbReference type="PROSITE" id="PS50011"/>
    </source>
</evidence>
<feature type="region of interest" description="Disordered" evidence="7">
    <location>
        <begin position="1"/>
        <end position="63"/>
    </location>
</feature>
<dbReference type="PROSITE" id="PS00107">
    <property type="entry name" value="PROTEIN_KINASE_ATP"/>
    <property type="match status" value="1"/>
</dbReference>
<dbReference type="InterPro" id="IPR050205">
    <property type="entry name" value="CDPK_Ser/Thr_kinases"/>
</dbReference>
<dbReference type="SMART" id="SM00220">
    <property type="entry name" value="S_TKc"/>
    <property type="match status" value="1"/>
</dbReference>
<reference evidence="9 10" key="1">
    <citation type="submission" date="2017-10" db="EMBL/GenBank/DDBJ databases">
        <title>A novel species of cold-tolerant Malassezia isolated from bats.</title>
        <authorList>
            <person name="Lorch J.M."/>
            <person name="Palmer J.M."/>
            <person name="Vanderwolf K.J."/>
            <person name="Schmidt K.Z."/>
            <person name="Verant M.L."/>
            <person name="Weller T.J."/>
            <person name="Blehert D.S."/>
        </authorList>
    </citation>
    <scope>NUCLEOTIDE SEQUENCE [LARGE SCALE GENOMIC DNA]</scope>
    <source>
        <strain evidence="9 10">NWHC:44797-103</strain>
    </source>
</reference>
<sequence>MVDQSGHIGLGNTTPPRHAAKNGTANAAQSPHARKGMHVDAEEHDGSATSGPAPSKRERTEWEKNRGAGSSVILWHEHLREKDPEAWREFNWTALDVVPSIAKVLQMCSNPVEVVGMDRLLDWGITDYTILPRVLGRGRFSTVYLAVKNNTYYAIKHTALFPHHELVATRLLREPRLLAELPPHPNLVTVTETIRTPGHFYLVEEYLEGYITLEQLIPRRCTTKSPTVPVLPLADAEKIFKQLVLVLYAIHWPLRVCHRDVKPENVMVHPETLHLKLLDFGLATHFSKSRAKLTTCCGSPAFHCPEIVAALASPPGYVAYWGPEVDAWTCGMTMLRCLSGIRYPLGTSHTTSAAMASRAKQVLRTFPQSALRDNIALLLDTNGERRMRNFKDLAEHFLQSEPSNPIARNELKSTTFIPTVPQHSISLPLLRTQAPSTRVVPSALPLPGMGQEPLYTELTLLNVTKQPPGRIMSFIKYALRCAGILFQVLPGSDTSDMAHATALHCVVELTDGERDGPWTNLLHSVMSILGQPNKDEPYMVVPTRSKSVKSTAVLPENADSTVKPCSGPSGKQGSLTMLAFNLLIVFPSAAHDETATPHDGMGTFVARMGGTADRAPISQPAAAAASPEGANTPLPWSGAADVVHAYVSNQRAVPYVRGALSCGGIREQETPPLPKGVSPTASANKMLSSENAYADPLGPDALLASLHNIQSSLTAVLALEEGQEDTASLDRLNRRMLYLCTRITGDLADTSRKEAVISTLQAYNFEALETLAPALALVEEKAKRENALETKERAESTGSLALTILELFAQHSSAKEMLLGVQEQIEFYGGALYDEASGPPMRKNAQLLQTILGLLQLLLIVIPMVKAKKPSVFLEPVLELLSPKLYVHILPTALHAVDTVDTREELATQSVVVLCELLLSIRAWCKRQGSEGMLLDLGTMLIQGLHAMHSYLPYIANGTSKRDRNEAAAEHVTGRVTVWNIVRKTCDMLHLNLVERAFPPKGARHSVQEARRAFLVLAQQLAYELFVSRVQGRSRNRLRYAMWNAEVLGDPMLWTPSIARELLDRCAEVFPTMYLAELGTLHTLPSPALLEAATEVQQTDMMIAFVQWSLDALHRSDATHVLPDTTTEHLTRTLAFLAVVTPLPLLRHQAFLCTSKLLQDYSSADATVAMLQEMLAPLSPQPLRTATVNLVRTICFAHITALERAKAIDAAHDPLFAHGRLWSALQGMLFVLPHLAPRYEDHDALRELESFLVDHRAYLQECCVLYYLISCRDVHNYTGLDVHQVSREFIGPLAAFVHGWEQFCATHHDVGVAVRNEIMVLDDSVTQAETSMDRDHVKYTLL</sequence>
<dbReference type="InterPro" id="IPR000719">
    <property type="entry name" value="Prot_kinase_dom"/>
</dbReference>
<dbReference type="EMBL" id="KZ454989">
    <property type="protein sequence ID" value="PKI84615.1"/>
    <property type="molecule type" value="Genomic_DNA"/>
</dbReference>
<evidence type="ECO:0000256" key="5">
    <source>
        <dbReference type="ARBA" id="ARBA00022840"/>
    </source>
</evidence>
<evidence type="ECO:0000256" key="7">
    <source>
        <dbReference type="SAM" id="MobiDB-lite"/>
    </source>
</evidence>
<evidence type="ECO:0000256" key="2">
    <source>
        <dbReference type="ARBA" id="ARBA00022679"/>
    </source>
</evidence>
<dbReference type="PROSITE" id="PS00108">
    <property type="entry name" value="PROTEIN_KINASE_ST"/>
    <property type="match status" value="1"/>
</dbReference>
<keyword evidence="10" id="KW-1185">Reference proteome</keyword>
<dbReference type="Proteomes" id="UP000232875">
    <property type="component" value="Unassembled WGS sequence"/>
</dbReference>
<dbReference type="InterPro" id="IPR008271">
    <property type="entry name" value="Ser/Thr_kinase_AS"/>
</dbReference>
<keyword evidence="4" id="KW-0418">Kinase</keyword>
<dbReference type="Pfam" id="PF00069">
    <property type="entry name" value="Pkinase"/>
    <property type="match status" value="1"/>
</dbReference>
<keyword evidence="5 6" id="KW-0067">ATP-binding</keyword>
<gene>
    <name evidence="9" type="ORF">MVES_001765</name>
</gene>
<keyword evidence="1" id="KW-0723">Serine/threonine-protein kinase</keyword>
<evidence type="ECO:0000313" key="10">
    <source>
        <dbReference type="Proteomes" id="UP000232875"/>
    </source>
</evidence>